<dbReference type="GO" id="GO:0071944">
    <property type="term" value="C:cell periphery"/>
    <property type="evidence" value="ECO:0007669"/>
    <property type="project" value="UniProtKB-ARBA"/>
</dbReference>
<dbReference type="CDD" id="cd14473">
    <property type="entry name" value="FERM_B-lobe"/>
    <property type="match status" value="1"/>
</dbReference>
<protein>
    <recommendedName>
        <fullName evidence="6">FERM domain-containing protein</fullName>
    </recommendedName>
</protein>
<evidence type="ECO:0000256" key="2">
    <source>
        <dbReference type="ARBA" id="ARBA00022949"/>
    </source>
</evidence>
<keyword evidence="5" id="KW-1133">Transmembrane helix</keyword>
<dbReference type="Gene3D" id="1.20.80.10">
    <property type="match status" value="1"/>
</dbReference>
<dbReference type="VEuPathDB" id="VectorBase:GAUT014642"/>
<dbReference type="InterPro" id="IPR000299">
    <property type="entry name" value="FERM_domain"/>
</dbReference>
<dbReference type="Pfam" id="PF09380">
    <property type="entry name" value="FERM_C"/>
    <property type="match status" value="1"/>
</dbReference>
<dbReference type="InterPro" id="IPR029071">
    <property type="entry name" value="Ubiquitin-like_domsf"/>
</dbReference>
<dbReference type="PANTHER" id="PTHR23280">
    <property type="entry name" value="4.1 G PROTEIN"/>
    <property type="match status" value="1"/>
</dbReference>
<dbReference type="GO" id="GO:0030182">
    <property type="term" value="P:neuron differentiation"/>
    <property type="evidence" value="ECO:0007669"/>
    <property type="project" value="UniProtKB-ARBA"/>
</dbReference>
<dbReference type="Pfam" id="PF08736">
    <property type="entry name" value="FA"/>
    <property type="match status" value="1"/>
</dbReference>
<dbReference type="PRINTS" id="PR00661">
    <property type="entry name" value="ERMFAMILY"/>
</dbReference>
<feature type="domain" description="FERM" evidence="6">
    <location>
        <begin position="11"/>
        <end position="305"/>
    </location>
</feature>
<dbReference type="GO" id="GO:0031032">
    <property type="term" value="P:actomyosin structure organization"/>
    <property type="evidence" value="ECO:0007669"/>
    <property type="project" value="TreeGrafter"/>
</dbReference>
<dbReference type="InterPro" id="IPR018979">
    <property type="entry name" value="FERM_N"/>
</dbReference>
<evidence type="ECO:0000256" key="3">
    <source>
        <dbReference type="ARBA" id="ARBA00043944"/>
    </source>
</evidence>
<dbReference type="InterPro" id="IPR014847">
    <property type="entry name" value="FA"/>
</dbReference>
<evidence type="ECO:0000256" key="1">
    <source>
        <dbReference type="ARBA" id="ARBA00004536"/>
    </source>
</evidence>
<dbReference type="SMART" id="SM01195">
    <property type="entry name" value="FA"/>
    <property type="match status" value="1"/>
</dbReference>
<dbReference type="PANTHER" id="PTHR23280:SF32">
    <property type="entry name" value="FI22325P1"/>
    <property type="match status" value="1"/>
</dbReference>
<keyword evidence="5" id="KW-0472">Membrane</keyword>
<dbReference type="GO" id="GO:0008092">
    <property type="term" value="F:cytoskeletal protein binding"/>
    <property type="evidence" value="ECO:0007669"/>
    <property type="project" value="InterPro"/>
</dbReference>
<dbReference type="InterPro" id="IPR000798">
    <property type="entry name" value="Ez/rad/moesin-like"/>
</dbReference>
<dbReference type="PROSITE" id="PS50057">
    <property type="entry name" value="FERM_3"/>
    <property type="match status" value="1"/>
</dbReference>
<dbReference type="InterPro" id="IPR018980">
    <property type="entry name" value="FERM_PH-like_C"/>
</dbReference>
<dbReference type="GO" id="GO:0005912">
    <property type="term" value="C:adherens junction"/>
    <property type="evidence" value="ECO:0007669"/>
    <property type="project" value="UniProtKB-SubCell"/>
</dbReference>
<dbReference type="GO" id="GO:0005856">
    <property type="term" value="C:cytoskeleton"/>
    <property type="evidence" value="ECO:0007669"/>
    <property type="project" value="TreeGrafter"/>
</dbReference>
<dbReference type="Gene3D" id="2.30.29.30">
    <property type="entry name" value="Pleckstrin-homology domain (PH domain)/Phosphotyrosine-binding domain (PTB)"/>
    <property type="match status" value="1"/>
</dbReference>
<dbReference type="Pfam" id="PF00373">
    <property type="entry name" value="FERM_M"/>
    <property type="match status" value="1"/>
</dbReference>
<dbReference type="Pfam" id="PF09379">
    <property type="entry name" value="FERM_N"/>
    <property type="match status" value="1"/>
</dbReference>
<dbReference type="InterPro" id="IPR014352">
    <property type="entry name" value="FERM/acyl-CoA-bd_prot_sf"/>
</dbReference>
<organism evidence="7 8">
    <name type="scientific">Glossina austeni</name>
    <name type="common">Savannah tsetse fly</name>
    <dbReference type="NCBI Taxonomy" id="7395"/>
    <lineage>
        <taxon>Eukaryota</taxon>
        <taxon>Metazoa</taxon>
        <taxon>Ecdysozoa</taxon>
        <taxon>Arthropoda</taxon>
        <taxon>Hexapoda</taxon>
        <taxon>Insecta</taxon>
        <taxon>Pterygota</taxon>
        <taxon>Neoptera</taxon>
        <taxon>Endopterygota</taxon>
        <taxon>Diptera</taxon>
        <taxon>Brachycera</taxon>
        <taxon>Muscomorpha</taxon>
        <taxon>Hippoboscoidea</taxon>
        <taxon>Glossinidae</taxon>
        <taxon>Glossina</taxon>
    </lineage>
</organism>
<keyword evidence="2" id="KW-0965">Cell junction</keyword>
<keyword evidence="5" id="KW-0812">Transmembrane</keyword>
<name>A0A1A9UTA3_GLOAU</name>
<dbReference type="InterPro" id="IPR019749">
    <property type="entry name" value="Band_41_domain"/>
</dbReference>
<evidence type="ECO:0000256" key="5">
    <source>
        <dbReference type="SAM" id="Phobius"/>
    </source>
</evidence>
<dbReference type="GO" id="GO:0016028">
    <property type="term" value="C:rhabdomere"/>
    <property type="evidence" value="ECO:0007669"/>
    <property type="project" value="UniProtKB-SubCell"/>
</dbReference>
<sequence length="628" mass="71203">MFRNKNESIIYKCTVRLLEDADILECEFQSFHRGSYLVEYICEQLEINEKDYFGLRYVDASKQRHWLDLGKSIIKQCKDIDPFLFSFRVKFYPADPFRLTGNGRLMLYQQLKRDLRHGRLYCSIGEAAALGSLIVQEELGDYDEVVHIGDYVSSLNLALRQTEALEKKIMELHKKRQPYQDPSVAMDEFMGIARGLETYGIDPHPVKDHRGSQLYIGINYSGISTFVSGKRSQHFRWNEVHKLNFEGKMFIAHLSYTDASREPVKSIFDVLQKKHTIGFKCSSNATCRYLWRCAIEQMLFFTLPNSQHAAVVSGGGFFSWGTKFKYTGRTEREILTESINALRKQKMTNSEASKRKASSVPATPSSPQGDLAQIRKLLRNSYIASDDYKHLNLHSGYSSLPRSTMSEPLGNCHMATTDSLGNIVYSNHPHDVMGGGGAVQIPSLEPVSEEARLRASSNIDNLHQSIATIGNGGEAGEYYLKGDAIEYSAPECAAINNLCEGRLSHQSAKSKRNEYHSYAQQHHAYASACPTVSDASKSATQAKGVENQYDRQNAANCAKGVRKFRFLNAFIPSFLFVIFAMTVSAIVILESESEIFERIRNMPEMISLRYQYYQPLKEYVLQKFGRKS</sequence>
<feature type="transmembrane region" description="Helical" evidence="5">
    <location>
        <begin position="566"/>
        <end position="589"/>
    </location>
</feature>
<dbReference type="Gene3D" id="3.10.20.90">
    <property type="entry name" value="Phosphatidylinositol 3-kinase Catalytic Subunit, Chain A, domain 1"/>
    <property type="match status" value="1"/>
</dbReference>
<evidence type="ECO:0000313" key="8">
    <source>
        <dbReference type="Proteomes" id="UP000078200"/>
    </source>
</evidence>
<evidence type="ECO:0000256" key="4">
    <source>
        <dbReference type="SAM" id="MobiDB-lite"/>
    </source>
</evidence>
<dbReference type="Proteomes" id="UP000078200">
    <property type="component" value="Unassembled WGS sequence"/>
</dbReference>
<dbReference type="CDD" id="cd17102">
    <property type="entry name" value="FERM_F1_FRMD3"/>
    <property type="match status" value="1"/>
</dbReference>
<dbReference type="SMART" id="SM01196">
    <property type="entry name" value="FERM_C"/>
    <property type="match status" value="1"/>
</dbReference>
<dbReference type="SUPFAM" id="SSF54236">
    <property type="entry name" value="Ubiquitin-like"/>
    <property type="match status" value="1"/>
</dbReference>
<dbReference type="FunFam" id="2.30.29.30:FF:000381">
    <property type="entry name" value="FERM domain-containing protein"/>
    <property type="match status" value="1"/>
</dbReference>
<dbReference type="SMART" id="SM00295">
    <property type="entry name" value="B41"/>
    <property type="match status" value="1"/>
</dbReference>
<feature type="region of interest" description="Disordered" evidence="4">
    <location>
        <begin position="345"/>
        <end position="371"/>
    </location>
</feature>
<dbReference type="SUPFAM" id="SSF47031">
    <property type="entry name" value="Second domain of FERM"/>
    <property type="match status" value="1"/>
</dbReference>
<dbReference type="GO" id="GO:0009887">
    <property type="term" value="P:animal organ morphogenesis"/>
    <property type="evidence" value="ECO:0007669"/>
    <property type="project" value="UniProtKB-ARBA"/>
</dbReference>
<evidence type="ECO:0000313" key="7">
    <source>
        <dbReference type="EnsemblMetazoa" id="GAUT014642-PA"/>
    </source>
</evidence>
<dbReference type="FunFam" id="1.20.80.10:FF:000032">
    <property type="entry name" value="FERM domain-containing protein"/>
    <property type="match status" value="1"/>
</dbReference>
<accession>A0A1A9UTA3</accession>
<dbReference type="EnsemblMetazoa" id="GAUT014642-RA">
    <property type="protein sequence ID" value="GAUT014642-PA"/>
    <property type="gene ID" value="GAUT014642"/>
</dbReference>
<dbReference type="InterPro" id="IPR011993">
    <property type="entry name" value="PH-like_dom_sf"/>
</dbReference>
<dbReference type="STRING" id="7395.A0A1A9UTA3"/>
<reference evidence="7" key="1">
    <citation type="submission" date="2020-05" db="UniProtKB">
        <authorList>
            <consortium name="EnsemblMetazoa"/>
        </authorList>
    </citation>
    <scope>IDENTIFICATION</scope>
    <source>
        <strain evidence="7">TTRI</strain>
    </source>
</reference>
<dbReference type="SUPFAM" id="SSF50729">
    <property type="entry name" value="PH domain-like"/>
    <property type="match status" value="1"/>
</dbReference>
<dbReference type="PRINTS" id="PR00935">
    <property type="entry name" value="BAND41"/>
</dbReference>
<dbReference type="InterPro" id="IPR019748">
    <property type="entry name" value="FERM_central"/>
</dbReference>
<dbReference type="AlphaFoldDB" id="A0A1A9UTA3"/>
<proteinExistence type="predicted"/>
<comment type="subcellular location">
    <subcellularLocation>
        <location evidence="1">Cell junction</location>
        <location evidence="1">Adherens junction</location>
    </subcellularLocation>
    <subcellularLocation>
        <location evidence="3">Cell projection</location>
        <location evidence="3">Rhabdomere</location>
    </subcellularLocation>
</comment>
<keyword evidence="8" id="KW-1185">Reference proteome</keyword>
<dbReference type="InterPro" id="IPR035963">
    <property type="entry name" value="FERM_2"/>
</dbReference>
<evidence type="ECO:0000259" key="6">
    <source>
        <dbReference type="PROSITE" id="PS50057"/>
    </source>
</evidence>